<dbReference type="GO" id="GO:0003995">
    <property type="term" value="F:acyl-CoA dehydrogenase activity"/>
    <property type="evidence" value="ECO:0007669"/>
    <property type="project" value="TreeGrafter"/>
</dbReference>
<protein>
    <submittedName>
        <fullName evidence="5">Acyl-CoA dehydrogenase</fullName>
    </submittedName>
</protein>
<keyword evidence="2" id="KW-0274">FAD</keyword>
<keyword evidence="1" id="KW-0285">Flavoprotein</keyword>
<evidence type="ECO:0000313" key="6">
    <source>
        <dbReference type="Proteomes" id="UP000500953"/>
    </source>
</evidence>
<dbReference type="PANTHER" id="PTHR43884:SF20">
    <property type="entry name" value="ACYL-COA DEHYDROGENASE FADE28"/>
    <property type="match status" value="1"/>
</dbReference>
<dbReference type="SUPFAM" id="SSF47203">
    <property type="entry name" value="Acyl-CoA dehydrogenase C-terminal domain-like"/>
    <property type="match status" value="1"/>
</dbReference>
<dbReference type="Proteomes" id="UP000500953">
    <property type="component" value="Chromosome"/>
</dbReference>
<evidence type="ECO:0000259" key="4">
    <source>
        <dbReference type="Pfam" id="PF00441"/>
    </source>
</evidence>
<name>A0A6G9ZB43_9NOCA</name>
<evidence type="ECO:0000256" key="2">
    <source>
        <dbReference type="ARBA" id="ARBA00022827"/>
    </source>
</evidence>
<evidence type="ECO:0000256" key="3">
    <source>
        <dbReference type="ARBA" id="ARBA00023002"/>
    </source>
</evidence>
<dbReference type="InterPro" id="IPR036250">
    <property type="entry name" value="AcylCo_DH-like_C"/>
</dbReference>
<organism evidence="5 6">
    <name type="scientific">Nocardia terpenica</name>
    <dbReference type="NCBI Taxonomy" id="455432"/>
    <lineage>
        <taxon>Bacteria</taxon>
        <taxon>Bacillati</taxon>
        <taxon>Actinomycetota</taxon>
        <taxon>Actinomycetes</taxon>
        <taxon>Mycobacteriales</taxon>
        <taxon>Nocardiaceae</taxon>
        <taxon>Nocardia</taxon>
    </lineage>
</organism>
<dbReference type="InterPro" id="IPR009075">
    <property type="entry name" value="AcylCo_DH/oxidase_C"/>
</dbReference>
<accession>A0A6G9ZB43</accession>
<dbReference type="Pfam" id="PF00441">
    <property type="entry name" value="Acyl-CoA_dh_1"/>
    <property type="match status" value="1"/>
</dbReference>
<feature type="domain" description="Acyl-CoA dehydrogenase/oxidase C-terminal" evidence="4">
    <location>
        <begin position="196"/>
        <end position="305"/>
    </location>
</feature>
<dbReference type="AlphaFoldDB" id="A0A6G9ZB43"/>
<dbReference type="EMBL" id="CP046173">
    <property type="protein sequence ID" value="QIS22630.1"/>
    <property type="molecule type" value="Genomic_DNA"/>
</dbReference>
<dbReference type="PANTHER" id="PTHR43884">
    <property type="entry name" value="ACYL-COA DEHYDROGENASE"/>
    <property type="match status" value="1"/>
</dbReference>
<sequence length="354" mass="37242">MIMIDTAIFAEFASGDIVAHPAESAAGVWQALADRLPSPDATTGELVALAREVGRLAVPGPIAETLLVARPLLASGLEIPDGPITYAIGDLQVRYAHPDSDSRVGPFGAAGTDRAMRVSGVLHRVPWARTAVEVVVLTRGPMGPVLFRLDPTAAVLQPGVNIAGEPRDALVLNDIEIPADRVLPIGGAVPTEARTRAALARAALMAGAAQRCVELTVRHTTTREQFGRALRNFQAVKQEEAKLIEETALVSAAVTAAADAFDRGGAAAEFGTAVAKAQASESAAEITRIAHQLHGAIGFTELTPLRFATMRLWSWRDEDGTESDWGRYLGRRALRAGADGLWPLLTSSGTSASA</sequence>
<evidence type="ECO:0000313" key="5">
    <source>
        <dbReference type="EMBL" id="QIS22630.1"/>
    </source>
</evidence>
<reference evidence="5 6" key="1">
    <citation type="journal article" date="2019" name="ACS Chem. Biol.">
        <title>Identification and Mobilization of a Cryptic Antibiotic Biosynthesis Gene Locus from a Human-Pathogenic Nocardia Isolate.</title>
        <authorList>
            <person name="Herisse M."/>
            <person name="Ishida K."/>
            <person name="Porter J.L."/>
            <person name="Howden B."/>
            <person name="Hertweck C."/>
            <person name="Stinear T.P."/>
            <person name="Pidot S.J."/>
        </authorList>
    </citation>
    <scope>NUCLEOTIDE SEQUENCE [LARGE SCALE GENOMIC DNA]</scope>
    <source>
        <strain evidence="5 6">AUSMDU00012715</strain>
    </source>
</reference>
<keyword evidence="3" id="KW-0560">Oxidoreductase</keyword>
<proteinExistence type="predicted"/>
<evidence type="ECO:0000256" key="1">
    <source>
        <dbReference type="ARBA" id="ARBA00022630"/>
    </source>
</evidence>
<gene>
    <name evidence="5" type="ORF">F6W96_34115</name>
</gene>
<dbReference type="Gene3D" id="1.20.140.10">
    <property type="entry name" value="Butyryl-CoA Dehydrogenase, subunit A, domain 3"/>
    <property type="match status" value="1"/>
</dbReference>